<keyword evidence="1" id="KW-1133">Transmembrane helix</keyword>
<evidence type="ECO:0000313" key="3">
    <source>
        <dbReference type="Proteomes" id="UP000588586"/>
    </source>
</evidence>
<keyword evidence="1" id="KW-0472">Membrane</keyword>
<evidence type="ECO:0000256" key="1">
    <source>
        <dbReference type="SAM" id="Phobius"/>
    </source>
</evidence>
<proteinExistence type="predicted"/>
<sequence length="122" mass="13414">MREKLTATVLLVILVFYSATIGWRGFALIADGRPVPVLLGIAVVLIPVVALLAMWPLFRMARDGSRMMAEVKAGEPVPPSVVTELEQAEACRVAKDRAAEQRHYRAAVRAWRADRAATTSRT</sequence>
<reference evidence="2 3" key="1">
    <citation type="submission" date="2020-04" db="EMBL/GenBank/DDBJ databases">
        <title>Knoellia sp. isolate from air conditioner.</title>
        <authorList>
            <person name="Chea S."/>
            <person name="Kim D.-U."/>
        </authorList>
    </citation>
    <scope>NUCLEOTIDE SEQUENCE [LARGE SCALE GENOMIC DNA]</scope>
    <source>
        <strain evidence="2 3">DB2414S</strain>
    </source>
</reference>
<keyword evidence="1" id="KW-0812">Transmembrane</keyword>
<gene>
    <name evidence="2" type="ORF">HJG52_08460</name>
</gene>
<keyword evidence="3" id="KW-1185">Reference proteome</keyword>
<accession>A0A849HFV3</accession>
<evidence type="ECO:0000313" key="2">
    <source>
        <dbReference type="EMBL" id="NNM46039.1"/>
    </source>
</evidence>
<dbReference type="AlphaFoldDB" id="A0A849HFV3"/>
<dbReference type="Proteomes" id="UP000588586">
    <property type="component" value="Unassembled WGS sequence"/>
</dbReference>
<protein>
    <submittedName>
        <fullName evidence="2">Uncharacterized protein</fullName>
    </submittedName>
</protein>
<organism evidence="2 3">
    <name type="scientific">Knoellia koreensis</name>
    <dbReference type="NCBI Taxonomy" id="2730921"/>
    <lineage>
        <taxon>Bacteria</taxon>
        <taxon>Bacillati</taxon>
        <taxon>Actinomycetota</taxon>
        <taxon>Actinomycetes</taxon>
        <taxon>Micrococcales</taxon>
        <taxon>Intrasporangiaceae</taxon>
        <taxon>Knoellia</taxon>
    </lineage>
</organism>
<feature type="transmembrane region" description="Helical" evidence="1">
    <location>
        <begin position="37"/>
        <end position="58"/>
    </location>
</feature>
<dbReference type="RefSeq" id="WP_171243189.1">
    <property type="nucleotide sequence ID" value="NZ_JABEPQ010000002.1"/>
</dbReference>
<name>A0A849HFV3_9MICO</name>
<comment type="caution">
    <text evidence="2">The sequence shown here is derived from an EMBL/GenBank/DDBJ whole genome shotgun (WGS) entry which is preliminary data.</text>
</comment>
<dbReference type="EMBL" id="JABEPQ010000002">
    <property type="protein sequence ID" value="NNM46039.1"/>
    <property type="molecule type" value="Genomic_DNA"/>
</dbReference>